<keyword evidence="3" id="KW-1185">Reference proteome</keyword>
<evidence type="ECO:0000256" key="1">
    <source>
        <dbReference type="SAM" id="SignalP"/>
    </source>
</evidence>
<feature type="signal peptide" evidence="1">
    <location>
        <begin position="1"/>
        <end position="16"/>
    </location>
</feature>
<dbReference type="EMBL" id="JAADJG010000383">
    <property type="protein sequence ID" value="KAF4447671.1"/>
    <property type="molecule type" value="Genomic_DNA"/>
</dbReference>
<organism evidence="2 3">
    <name type="scientific">Fusarium austroafricanum</name>
    <dbReference type="NCBI Taxonomy" id="2364996"/>
    <lineage>
        <taxon>Eukaryota</taxon>
        <taxon>Fungi</taxon>
        <taxon>Dikarya</taxon>
        <taxon>Ascomycota</taxon>
        <taxon>Pezizomycotina</taxon>
        <taxon>Sordariomycetes</taxon>
        <taxon>Hypocreomycetidae</taxon>
        <taxon>Hypocreales</taxon>
        <taxon>Nectriaceae</taxon>
        <taxon>Fusarium</taxon>
        <taxon>Fusarium concolor species complex</taxon>
    </lineage>
</organism>
<evidence type="ECO:0000313" key="2">
    <source>
        <dbReference type="EMBL" id="KAF4447671.1"/>
    </source>
</evidence>
<reference evidence="2" key="1">
    <citation type="submission" date="2020-01" db="EMBL/GenBank/DDBJ databases">
        <title>Identification and distribution of gene clusters putatively required for synthesis of sphingolipid metabolism inhibitors in phylogenetically diverse species of the filamentous fungus Fusarium.</title>
        <authorList>
            <person name="Kim H.-S."/>
            <person name="Busman M."/>
            <person name="Brown D.W."/>
            <person name="Divon H."/>
            <person name="Uhlig S."/>
            <person name="Proctor R.H."/>
        </authorList>
    </citation>
    <scope>NUCLEOTIDE SEQUENCE</scope>
    <source>
        <strain evidence="2">NRRL 53441</strain>
    </source>
</reference>
<protein>
    <submittedName>
        <fullName evidence="2">Uncharacterized protein</fullName>
    </submittedName>
</protein>
<proteinExistence type="predicted"/>
<evidence type="ECO:0000313" key="3">
    <source>
        <dbReference type="Proteomes" id="UP000605986"/>
    </source>
</evidence>
<dbReference type="Proteomes" id="UP000605986">
    <property type="component" value="Unassembled WGS sequence"/>
</dbReference>
<dbReference type="AlphaFoldDB" id="A0A8H4KD49"/>
<accession>A0A8H4KD49</accession>
<sequence>MKFYLLPLLLASSALCAPTEQNNKVEKRCNRRDFATCIAGYQMSCAFLGSAGLSACIGRAHGACQNVPGQGDC</sequence>
<gene>
    <name evidence="2" type="ORF">F53441_8817</name>
</gene>
<name>A0A8H4KD49_9HYPO</name>
<comment type="caution">
    <text evidence="2">The sequence shown here is derived from an EMBL/GenBank/DDBJ whole genome shotgun (WGS) entry which is preliminary data.</text>
</comment>
<feature type="chain" id="PRO_5034068916" evidence="1">
    <location>
        <begin position="17"/>
        <end position="73"/>
    </location>
</feature>
<keyword evidence="1" id="KW-0732">Signal</keyword>